<name>A0A9W7DG25_AMBMO</name>
<dbReference type="SUPFAM" id="SSF51430">
    <property type="entry name" value="NAD(P)-linked oxidoreductase"/>
    <property type="match status" value="1"/>
</dbReference>
<evidence type="ECO:0000256" key="5">
    <source>
        <dbReference type="ARBA" id="ARBA00079693"/>
    </source>
</evidence>
<dbReference type="GO" id="GO:0042180">
    <property type="term" value="P:ketone metabolic process"/>
    <property type="evidence" value="ECO:0007669"/>
    <property type="project" value="UniProtKB-ARBA"/>
</dbReference>
<dbReference type="Gene3D" id="3.20.20.100">
    <property type="entry name" value="NADP-dependent oxidoreductase domain"/>
    <property type="match status" value="1"/>
</dbReference>
<evidence type="ECO:0000256" key="9">
    <source>
        <dbReference type="PIRSR" id="PIRSR000097-3"/>
    </source>
</evidence>
<dbReference type="AlphaFoldDB" id="A0A9W7DG25"/>
<reference evidence="11" key="1">
    <citation type="submission" date="2023-04" db="EMBL/GenBank/DDBJ databases">
        <title>Ambrosiozyma monospora NBRC 1965.</title>
        <authorList>
            <person name="Ichikawa N."/>
            <person name="Sato H."/>
            <person name="Tonouchi N."/>
        </authorList>
    </citation>
    <scope>NUCLEOTIDE SEQUENCE</scope>
    <source>
        <strain evidence="11">NBRC 1965</strain>
    </source>
</reference>
<evidence type="ECO:0000313" key="11">
    <source>
        <dbReference type="EMBL" id="GMG35264.1"/>
    </source>
</evidence>
<dbReference type="EC" id="1.1.1.358" evidence="4"/>
<protein>
    <recommendedName>
        <fullName evidence="5">2-dehydropantolactone reductase</fullName>
        <ecNumber evidence="4">1.1.1.358</ecNumber>
    </recommendedName>
    <alternativeName>
        <fullName evidence="5">2-dehydropantolactone reductase</fullName>
    </alternativeName>
    <alternativeName>
        <fullName evidence="6">Ketopantoyl-lactone reductase</fullName>
    </alternativeName>
</protein>
<dbReference type="InterPro" id="IPR023210">
    <property type="entry name" value="NADP_OxRdtase_dom"/>
</dbReference>
<dbReference type="Pfam" id="PF00248">
    <property type="entry name" value="Aldo_ket_red"/>
    <property type="match status" value="1"/>
</dbReference>
<comment type="catalytic activity">
    <reaction evidence="2">
        <text>(R)-pantolactone + NADP(+) = 2-dehydropantolactone + NADPH + H(+)</text>
        <dbReference type="Rhea" id="RHEA:18981"/>
        <dbReference type="ChEBI" id="CHEBI:15378"/>
        <dbReference type="ChEBI" id="CHEBI:16719"/>
        <dbReference type="ChEBI" id="CHEBI:18395"/>
        <dbReference type="ChEBI" id="CHEBI:57783"/>
        <dbReference type="ChEBI" id="CHEBI:58349"/>
        <dbReference type="EC" id="1.1.1.358"/>
    </reaction>
</comment>
<dbReference type="OrthoDB" id="416253at2759"/>
<accession>A0A9W7DG25</accession>
<organism evidence="11 12">
    <name type="scientific">Ambrosiozyma monospora</name>
    <name type="common">Yeast</name>
    <name type="synonym">Endomycopsis monosporus</name>
    <dbReference type="NCBI Taxonomy" id="43982"/>
    <lineage>
        <taxon>Eukaryota</taxon>
        <taxon>Fungi</taxon>
        <taxon>Dikarya</taxon>
        <taxon>Ascomycota</taxon>
        <taxon>Saccharomycotina</taxon>
        <taxon>Pichiomycetes</taxon>
        <taxon>Pichiales</taxon>
        <taxon>Pichiaceae</taxon>
        <taxon>Ambrosiozyma</taxon>
    </lineage>
</organism>
<dbReference type="InterPro" id="IPR020471">
    <property type="entry name" value="AKR"/>
</dbReference>
<dbReference type="InterPro" id="IPR036812">
    <property type="entry name" value="NAD(P)_OxRdtase_dom_sf"/>
</dbReference>
<evidence type="ECO:0000256" key="4">
    <source>
        <dbReference type="ARBA" id="ARBA00066965"/>
    </source>
</evidence>
<keyword evidence="12" id="KW-1185">Reference proteome</keyword>
<dbReference type="PANTHER" id="PTHR11732">
    <property type="entry name" value="ALDO/KETO REDUCTASE"/>
    <property type="match status" value="1"/>
</dbReference>
<feature type="binding site" evidence="8">
    <location>
        <position position="117"/>
    </location>
    <ligand>
        <name>substrate</name>
    </ligand>
</feature>
<dbReference type="PROSITE" id="PS00798">
    <property type="entry name" value="ALDOKETO_REDUCTASE_1"/>
    <property type="match status" value="1"/>
</dbReference>
<keyword evidence="1" id="KW-0560">Oxidoreductase</keyword>
<dbReference type="InterPro" id="IPR018170">
    <property type="entry name" value="Aldo/ket_reductase_CS"/>
</dbReference>
<dbReference type="EMBL" id="BSXU01002196">
    <property type="protein sequence ID" value="GMG35264.1"/>
    <property type="molecule type" value="Genomic_DNA"/>
</dbReference>
<gene>
    <name evidence="11" type="ORF">Amon01_000452300</name>
</gene>
<comment type="catalytic activity">
    <reaction evidence="3">
        <text>isatin + NADPH + H(+) = 3-hydroxyindolin-2-one + NADP(+)</text>
        <dbReference type="Rhea" id="RHEA:68608"/>
        <dbReference type="ChEBI" id="CHEBI:15378"/>
        <dbReference type="ChEBI" id="CHEBI:27539"/>
        <dbReference type="ChEBI" id="CHEBI:28536"/>
        <dbReference type="ChEBI" id="CHEBI:57783"/>
        <dbReference type="ChEBI" id="CHEBI:58349"/>
    </reaction>
</comment>
<evidence type="ECO:0000256" key="2">
    <source>
        <dbReference type="ARBA" id="ARBA00050878"/>
    </source>
</evidence>
<dbReference type="GO" id="GO:0047011">
    <property type="term" value="F:2-dehydropantolactone reductase (A-specific) activity"/>
    <property type="evidence" value="ECO:0007669"/>
    <property type="project" value="UniProtKB-ARBA"/>
</dbReference>
<dbReference type="PRINTS" id="PR00069">
    <property type="entry name" value="ALDKETRDTASE"/>
</dbReference>
<dbReference type="PIRSF" id="PIRSF000097">
    <property type="entry name" value="AKR"/>
    <property type="match status" value="1"/>
</dbReference>
<feature type="active site" description="Proton donor" evidence="7">
    <location>
        <position position="57"/>
    </location>
</feature>
<dbReference type="FunFam" id="3.20.20.100:FF:000002">
    <property type="entry name" value="2,5-diketo-D-gluconic acid reductase A"/>
    <property type="match status" value="1"/>
</dbReference>
<evidence type="ECO:0000259" key="10">
    <source>
        <dbReference type="Pfam" id="PF00248"/>
    </source>
</evidence>
<feature type="site" description="Lowers pKa of active site Tyr" evidence="9">
    <location>
        <position position="86"/>
    </location>
</feature>
<evidence type="ECO:0000256" key="8">
    <source>
        <dbReference type="PIRSR" id="PIRSR000097-2"/>
    </source>
</evidence>
<sequence length="318" mass="35398">MSSESALTIKLKLNNGIEAPAIALGTANPSESRPKVKETVKAAVKGGYRHIDTAWFYGTEEYIGEALAELFAEGVVKREDLFITTKVWPSNWNNPSRSIDESLKRLGLDYVDLVLQHWPLTFKADADGKPIIKDGNSVLDEDGDYLVTWKKLIELYKKDNKKIRSIGVSNYTIKYLERLLKETDVVPVVNQVELHPSLPQVDLVKFGKSKGIITEAYSPLGSGGAPLLKLPIVETLAKKYDVSGADVLVNYHVKSGRFVAPRSTNIERVTRGFKSVPLTADDLKSLDQEGIDHPHRYINPGFAKSVGYDNWGEEKPFK</sequence>
<dbReference type="Proteomes" id="UP001165063">
    <property type="component" value="Unassembled WGS sequence"/>
</dbReference>
<proteinExistence type="predicted"/>
<evidence type="ECO:0000256" key="6">
    <source>
        <dbReference type="ARBA" id="ARBA00081322"/>
    </source>
</evidence>
<feature type="domain" description="NADP-dependent oxidoreductase" evidence="10">
    <location>
        <begin position="22"/>
        <end position="288"/>
    </location>
</feature>
<evidence type="ECO:0000256" key="3">
    <source>
        <dbReference type="ARBA" id="ARBA00051098"/>
    </source>
</evidence>
<evidence type="ECO:0000256" key="1">
    <source>
        <dbReference type="ARBA" id="ARBA00023002"/>
    </source>
</evidence>
<evidence type="ECO:0000313" key="12">
    <source>
        <dbReference type="Proteomes" id="UP001165063"/>
    </source>
</evidence>
<evidence type="ECO:0000256" key="7">
    <source>
        <dbReference type="PIRSR" id="PIRSR000097-1"/>
    </source>
</evidence>
<comment type="caution">
    <text evidence="11">The sequence shown here is derived from an EMBL/GenBank/DDBJ whole genome shotgun (WGS) entry which is preliminary data.</text>
</comment>